<keyword evidence="6" id="KW-1185">Reference proteome</keyword>
<dbReference type="EMBL" id="JBEGDP010000043">
    <property type="protein sequence ID" value="MEQ7849512.1"/>
    <property type="molecule type" value="Genomic_DNA"/>
</dbReference>
<evidence type="ECO:0000256" key="3">
    <source>
        <dbReference type="ARBA" id="ARBA00022691"/>
    </source>
</evidence>
<proteinExistence type="predicted"/>
<protein>
    <submittedName>
        <fullName evidence="5">Class I SAM-dependent methyltransferase</fullName>
        <ecNumber evidence="5">2.1.1.-</ecNumber>
    </submittedName>
</protein>
<evidence type="ECO:0000313" key="6">
    <source>
        <dbReference type="Proteomes" id="UP001482520"/>
    </source>
</evidence>
<comment type="caution">
    <text evidence="5">The sequence shown here is derived from an EMBL/GenBank/DDBJ whole genome shotgun (WGS) entry which is preliminary data.</text>
</comment>
<name>A0ABV1P434_9ACTN</name>
<keyword evidence="1 5" id="KW-0489">Methyltransferase</keyword>
<evidence type="ECO:0000259" key="4">
    <source>
        <dbReference type="Pfam" id="PF08241"/>
    </source>
</evidence>
<evidence type="ECO:0000256" key="1">
    <source>
        <dbReference type="ARBA" id="ARBA00022603"/>
    </source>
</evidence>
<dbReference type="GO" id="GO:0008168">
    <property type="term" value="F:methyltransferase activity"/>
    <property type="evidence" value="ECO:0007669"/>
    <property type="project" value="UniProtKB-KW"/>
</dbReference>
<reference evidence="5 6" key="1">
    <citation type="submission" date="2024-02" db="EMBL/GenBank/DDBJ databases">
        <title>Full genome sequence of Nocardioides kribbensis.</title>
        <authorList>
            <person name="Poletto B.L."/>
            <person name="Silva G."/>
            <person name="Galante D."/>
            <person name="Campos K.R."/>
            <person name="Santos M.B.N."/>
            <person name="Sacchi C.T."/>
        </authorList>
    </citation>
    <scope>NUCLEOTIDE SEQUENCE [LARGE SCALE GENOMIC DNA]</scope>
    <source>
        <strain evidence="5 6">O4R</strain>
    </source>
</reference>
<sequence length="228" mass="23856">MDDLSGPPRSEPTDDPGLAGRIAVWDAEAAAYDDPADHGLRDPAVRAAWSALLLPLLPSAPARVAELGCGTATLSALIAAAGHRVDAVDFSPAMLERARAKVAGLPGSPVRVLAGDAAHPPLTADSYDVVLCRHVLWALPDPVAVLRRWTALLRPGGVLVLVEGSWSTGAGITGAECVALAEAADLEPAHTPLVDPALWGREISDDRYLVVARPRRSVAKQRESGESR</sequence>
<dbReference type="PANTHER" id="PTHR43464">
    <property type="entry name" value="METHYLTRANSFERASE"/>
    <property type="match status" value="1"/>
</dbReference>
<dbReference type="Pfam" id="PF08241">
    <property type="entry name" value="Methyltransf_11"/>
    <property type="match status" value="1"/>
</dbReference>
<dbReference type="CDD" id="cd02440">
    <property type="entry name" value="AdoMet_MTases"/>
    <property type="match status" value="1"/>
</dbReference>
<organism evidence="5 6">
    <name type="scientific">Nocardioides kribbensis</name>
    <dbReference type="NCBI Taxonomy" id="305517"/>
    <lineage>
        <taxon>Bacteria</taxon>
        <taxon>Bacillati</taxon>
        <taxon>Actinomycetota</taxon>
        <taxon>Actinomycetes</taxon>
        <taxon>Propionibacteriales</taxon>
        <taxon>Nocardioidaceae</taxon>
        <taxon>Nocardioides</taxon>
    </lineage>
</organism>
<gene>
    <name evidence="5" type="ORF">V6R90_19725</name>
</gene>
<dbReference type="PANTHER" id="PTHR43464:SF19">
    <property type="entry name" value="UBIQUINONE BIOSYNTHESIS O-METHYLTRANSFERASE, MITOCHONDRIAL"/>
    <property type="match status" value="1"/>
</dbReference>
<evidence type="ECO:0000313" key="5">
    <source>
        <dbReference type="EMBL" id="MEQ7849512.1"/>
    </source>
</evidence>
<keyword evidence="3" id="KW-0949">S-adenosyl-L-methionine</keyword>
<evidence type="ECO:0000256" key="2">
    <source>
        <dbReference type="ARBA" id="ARBA00022679"/>
    </source>
</evidence>
<feature type="domain" description="Methyltransferase type 11" evidence="4">
    <location>
        <begin position="66"/>
        <end position="161"/>
    </location>
</feature>
<dbReference type="GO" id="GO:0032259">
    <property type="term" value="P:methylation"/>
    <property type="evidence" value="ECO:0007669"/>
    <property type="project" value="UniProtKB-KW"/>
</dbReference>
<dbReference type="Proteomes" id="UP001482520">
    <property type="component" value="Unassembled WGS sequence"/>
</dbReference>
<dbReference type="RefSeq" id="WP_349805742.1">
    <property type="nucleotide sequence ID" value="NZ_JBEGDP010000043.1"/>
</dbReference>
<dbReference type="InterPro" id="IPR013216">
    <property type="entry name" value="Methyltransf_11"/>
</dbReference>
<keyword evidence="2 5" id="KW-0808">Transferase</keyword>
<accession>A0ABV1P434</accession>
<dbReference type="Gene3D" id="3.40.50.150">
    <property type="entry name" value="Vaccinia Virus protein VP39"/>
    <property type="match status" value="1"/>
</dbReference>
<dbReference type="SUPFAM" id="SSF53335">
    <property type="entry name" value="S-adenosyl-L-methionine-dependent methyltransferases"/>
    <property type="match status" value="1"/>
</dbReference>
<dbReference type="InterPro" id="IPR029063">
    <property type="entry name" value="SAM-dependent_MTases_sf"/>
</dbReference>
<dbReference type="EC" id="2.1.1.-" evidence="5"/>